<dbReference type="PROSITE" id="PS50075">
    <property type="entry name" value="CARRIER"/>
    <property type="match status" value="1"/>
</dbReference>
<keyword evidence="2" id="KW-0436">Ligase</keyword>
<proteinExistence type="predicted"/>
<comment type="caution">
    <text evidence="2">The sequence shown here is derived from an EMBL/GenBank/DDBJ whole genome shotgun (WGS) entry which is preliminary data.</text>
</comment>
<dbReference type="STRING" id="48256.CLHUN_31270"/>
<dbReference type="AlphaFoldDB" id="A0A1V4SGW6"/>
<reference evidence="2 3" key="1">
    <citation type="submission" date="2017-03" db="EMBL/GenBank/DDBJ databases">
        <title>Genome sequence of Clostridium hungatei DSM 14427.</title>
        <authorList>
            <person name="Poehlein A."/>
            <person name="Daniel R."/>
        </authorList>
    </citation>
    <scope>NUCLEOTIDE SEQUENCE [LARGE SCALE GENOMIC DNA]</scope>
    <source>
        <strain evidence="2 3">DSM 14427</strain>
    </source>
</reference>
<dbReference type="InterPro" id="IPR009081">
    <property type="entry name" value="PP-bd_ACP"/>
</dbReference>
<keyword evidence="3" id="KW-1185">Reference proteome</keyword>
<dbReference type="Gene3D" id="1.10.1200.10">
    <property type="entry name" value="ACP-like"/>
    <property type="match status" value="1"/>
</dbReference>
<dbReference type="GO" id="GO:0016874">
    <property type="term" value="F:ligase activity"/>
    <property type="evidence" value="ECO:0007669"/>
    <property type="project" value="UniProtKB-KW"/>
</dbReference>
<dbReference type="SUPFAM" id="SSF47336">
    <property type="entry name" value="ACP-like"/>
    <property type="match status" value="1"/>
</dbReference>
<sequence>METHMEELLRILKELRPDIDFNEKKALIDDGVLDSFDIVALVGEIGETFDVQIGVEGLVPENFNTVQAILGLINRLRDGE</sequence>
<dbReference type="Proteomes" id="UP000191554">
    <property type="component" value="Unassembled WGS sequence"/>
</dbReference>
<gene>
    <name evidence="2" type="primary">dltC</name>
    <name evidence="2" type="ORF">CLHUN_31270</name>
</gene>
<dbReference type="EC" id="6.1.1.13" evidence="2"/>
<protein>
    <submittedName>
        <fullName evidence="2">D-alanine--poly(Phosphoribitol) ligase subunit 2</fullName>
        <ecNumber evidence="2">6.1.1.13</ecNumber>
    </submittedName>
</protein>
<feature type="domain" description="Carrier" evidence="1">
    <location>
        <begin position="1"/>
        <end position="77"/>
    </location>
</feature>
<evidence type="ECO:0000313" key="3">
    <source>
        <dbReference type="Proteomes" id="UP000191554"/>
    </source>
</evidence>
<name>A0A1V4SGW6_RUMHU</name>
<dbReference type="EMBL" id="MZGX01000022">
    <property type="protein sequence ID" value="OPX42983.1"/>
    <property type="molecule type" value="Genomic_DNA"/>
</dbReference>
<dbReference type="InterPro" id="IPR036736">
    <property type="entry name" value="ACP-like_sf"/>
</dbReference>
<evidence type="ECO:0000313" key="2">
    <source>
        <dbReference type="EMBL" id="OPX42983.1"/>
    </source>
</evidence>
<accession>A0A1V4SGW6</accession>
<evidence type="ECO:0000259" key="1">
    <source>
        <dbReference type="PROSITE" id="PS50075"/>
    </source>
</evidence>
<organism evidence="2 3">
    <name type="scientific">Ruminiclostridium hungatei</name>
    <name type="common">Clostridium hungatei</name>
    <dbReference type="NCBI Taxonomy" id="48256"/>
    <lineage>
        <taxon>Bacteria</taxon>
        <taxon>Bacillati</taxon>
        <taxon>Bacillota</taxon>
        <taxon>Clostridia</taxon>
        <taxon>Eubacteriales</taxon>
        <taxon>Oscillospiraceae</taxon>
        <taxon>Ruminiclostridium</taxon>
    </lineage>
</organism>